<reference evidence="2" key="1">
    <citation type="journal article" date="2019" name="PLoS Negl. Trop. Dis.">
        <title>Revisiting the worldwide diversity of Leptospira species in the environment.</title>
        <authorList>
            <person name="Vincent A.T."/>
            <person name="Schiettekatte O."/>
            <person name="Bourhy P."/>
            <person name="Veyrier F.J."/>
            <person name="Picardeau M."/>
        </authorList>
    </citation>
    <scope>NUCLEOTIDE SEQUENCE [LARGE SCALE GENOMIC DNA]</scope>
    <source>
        <strain evidence="2">201800299</strain>
    </source>
</reference>
<name>A0A5F1Y7W3_9LEPT</name>
<keyword evidence="3" id="KW-1185">Reference proteome</keyword>
<gene>
    <name evidence="2" type="ORF">EHQ17_15605</name>
</gene>
<proteinExistence type="predicted"/>
<sequence>MGYLLLNNEEEISSRLQNDRKETVTLLVPEETWLRYRERYGEAAARRLPKKIPELLRTYAKFLTATKRLGKKAGTTLYQPSASAVAAAAARRTSFGSEAPEEGAKDAPPNNDQATIDSADDVSPELRALLRTERNGLWGEQNWNLPEEQDLPEDQNSLENLDSAGEQNLSRKQDSSEDQDPAKGQESISSSESGGAAGTRAAGQRSAEKKTMRRINVR</sequence>
<comment type="caution">
    <text evidence="2">The sequence shown here is derived from an EMBL/GenBank/DDBJ whole genome shotgun (WGS) entry which is preliminary data.</text>
</comment>
<dbReference type="AlphaFoldDB" id="A0A5F1Y7W3"/>
<feature type="compositionally biased region" description="Basic and acidic residues" evidence="1">
    <location>
        <begin position="169"/>
        <end position="183"/>
    </location>
</feature>
<feature type="region of interest" description="Disordered" evidence="1">
    <location>
        <begin position="92"/>
        <end position="121"/>
    </location>
</feature>
<evidence type="ECO:0000313" key="3">
    <source>
        <dbReference type="Proteomes" id="UP000298277"/>
    </source>
</evidence>
<organism evidence="2 3">
    <name type="scientific">Leptospira gomenensis</name>
    <dbReference type="NCBI Taxonomy" id="2484974"/>
    <lineage>
        <taxon>Bacteria</taxon>
        <taxon>Pseudomonadati</taxon>
        <taxon>Spirochaetota</taxon>
        <taxon>Spirochaetia</taxon>
        <taxon>Leptospirales</taxon>
        <taxon>Leptospiraceae</taxon>
        <taxon>Leptospira</taxon>
    </lineage>
</organism>
<dbReference type="Pfam" id="PF07600">
    <property type="entry name" value="DUF1564"/>
    <property type="match status" value="1"/>
</dbReference>
<evidence type="ECO:0000313" key="2">
    <source>
        <dbReference type="EMBL" id="TGK29542.1"/>
    </source>
</evidence>
<evidence type="ECO:0000256" key="1">
    <source>
        <dbReference type="SAM" id="MobiDB-lite"/>
    </source>
</evidence>
<accession>A0A5F1Y7W3</accession>
<feature type="region of interest" description="Disordered" evidence="1">
    <location>
        <begin position="140"/>
        <end position="218"/>
    </location>
</feature>
<dbReference type="EMBL" id="RQFA01000069">
    <property type="protein sequence ID" value="TGK29542.1"/>
    <property type="molecule type" value="Genomic_DNA"/>
</dbReference>
<feature type="non-terminal residue" evidence="2">
    <location>
        <position position="218"/>
    </location>
</feature>
<dbReference type="Proteomes" id="UP000298277">
    <property type="component" value="Unassembled WGS sequence"/>
</dbReference>
<protein>
    <submittedName>
        <fullName evidence="2">DUF1564 family protein</fullName>
    </submittedName>
</protein>
<feature type="compositionally biased region" description="Low complexity" evidence="1">
    <location>
        <begin position="184"/>
        <end position="205"/>
    </location>
</feature>
<feature type="compositionally biased region" description="Polar residues" evidence="1">
    <location>
        <begin position="154"/>
        <end position="168"/>
    </location>
</feature>
<dbReference type="InterPro" id="IPR011458">
    <property type="entry name" value="DUF1564"/>
</dbReference>